<dbReference type="Proteomes" id="UP000015453">
    <property type="component" value="Unassembled WGS sequence"/>
</dbReference>
<name>S8BYK1_9LAMI</name>
<proteinExistence type="predicted"/>
<dbReference type="AlphaFoldDB" id="S8BYK1"/>
<accession>S8BYK1</accession>
<keyword evidence="3" id="KW-1185">Reference proteome</keyword>
<organism evidence="2 3">
    <name type="scientific">Genlisea aurea</name>
    <dbReference type="NCBI Taxonomy" id="192259"/>
    <lineage>
        <taxon>Eukaryota</taxon>
        <taxon>Viridiplantae</taxon>
        <taxon>Streptophyta</taxon>
        <taxon>Embryophyta</taxon>
        <taxon>Tracheophyta</taxon>
        <taxon>Spermatophyta</taxon>
        <taxon>Magnoliopsida</taxon>
        <taxon>eudicotyledons</taxon>
        <taxon>Gunneridae</taxon>
        <taxon>Pentapetalae</taxon>
        <taxon>asterids</taxon>
        <taxon>lamiids</taxon>
        <taxon>Lamiales</taxon>
        <taxon>Lentibulariaceae</taxon>
        <taxon>Genlisea</taxon>
    </lineage>
</organism>
<dbReference type="EMBL" id="AUSU01008342">
    <property type="protein sequence ID" value="EPS59469.1"/>
    <property type="molecule type" value="Genomic_DNA"/>
</dbReference>
<feature type="region of interest" description="Disordered" evidence="1">
    <location>
        <begin position="61"/>
        <end position="120"/>
    </location>
</feature>
<reference evidence="2 3" key="1">
    <citation type="journal article" date="2013" name="BMC Genomics">
        <title>The miniature genome of a carnivorous plant Genlisea aurea contains a low number of genes and short non-coding sequences.</title>
        <authorList>
            <person name="Leushkin E.V."/>
            <person name="Sutormin R.A."/>
            <person name="Nabieva E.R."/>
            <person name="Penin A.A."/>
            <person name="Kondrashov A.S."/>
            <person name="Logacheva M.D."/>
        </authorList>
    </citation>
    <scope>NUCLEOTIDE SEQUENCE [LARGE SCALE GENOMIC DNA]</scope>
</reference>
<sequence>MSTPVISSSVVAPVAGRNGGMISSSCHEGGGAAFGFDFRAKRDDVELDVFDAEKYLKDGLKLNPKKHVSGGAGKEEEEEEEEEDRASVGVRSSVSGSSRNSRSSLLRRRSKRSPPSSSSS</sequence>
<feature type="compositionally biased region" description="Acidic residues" evidence="1">
    <location>
        <begin position="75"/>
        <end position="84"/>
    </location>
</feature>
<gene>
    <name evidence="2" type="ORF">M569_15339</name>
</gene>
<evidence type="ECO:0000256" key="1">
    <source>
        <dbReference type="SAM" id="MobiDB-lite"/>
    </source>
</evidence>
<protein>
    <submittedName>
        <fullName evidence="2">Uncharacterized protein</fullName>
    </submittedName>
</protein>
<comment type="caution">
    <text evidence="2">The sequence shown here is derived from an EMBL/GenBank/DDBJ whole genome shotgun (WGS) entry which is preliminary data.</text>
</comment>
<evidence type="ECO:0000313" key="3">
    <source>
        <dbReference type="Proteomes" id="UP000015453"/>
    </source>
</evidence>
<feature type="compositionally biased region" description="Low complexity" evidence="1">
    <location>
        <begin position="87"/>
        <end position="104"/>
    </location>
</feature>
<evidence type="ECO:0000313" key="2">
    <source>
        <dbReference type="EMBL" id="EPS59469.1"/>
    </source>
</evidence>
<feature type="non-terminal residue" evidence="2">
    <location>
        <position position="120"/>
    </location>
</feature>